<dbReference type="PATRIC" id="fig|989403.3.peg.3344"/>
<dbReference type="PANTHER" id="PTHR11102">
    <property type="entry name" value="SEL-1-LIKE PROTEIN"/>
    <property type="match status" value="1"/>
</dbReference>
<organism evidence="1 2">
    <name type="scientific">Pseudovibrio axinellae</name>
    <dbReference type="NCBI Taxonomy" id="989403"/>
    <lineage>
        <taxon>Bacteria</taxon>
        <taxon>Pseudomonadati</taxon>
        <taxon>Pseudomonadota</taxon>
        <taxon>Alphaproteobacteria</taxon>
        <taxon>Hyphomicrobiales</taxon>
        <taxon>Stappiaceae</taxon>
        <taxon>Pseudovibrio</taxon>
    </lineage>
</organism>
<dbReference type="SUPFAM" id="SSF81901">
    <property type="entry name" value="HCP-like"/>
    <property type="match status" value="1"/>
</dbReference>
<sequence>MKKALFKDGLIAHHTAWTRLATNLGCASVLSFCVVASAQALEGNKNAIDAINQMANVTPQQALKDGARAYYSGEKGKALSPLRYAAENGQAMAAWKLGRMYAEGDGVPEDDLQAFQYFSQVVREYSSDGPKARSAPFVASALVELGRYFLAGISDSPVKKNSHKAREVFTYAASYFGDADAQYNLGLMYLDKNVPDHDRRLAARWLKLAAVKGHVGAQAKFGELLYFTQELATARMTGLKWMTLARRQVVGGDKESWIVSLHEKAFSLASEQERRKSAKWANEWLNKRSHMVASTN</sequence>
<dbReference type="STRING" id="989403.SAMN05421798_10826"/>
<dbReference type="Pfam" id="PF08238">
    <property type="entry name" value="Sel1"/>
    <property type="match status" value="3"/>
</dbReference>
<comment type="caution">
    <text evidence="1">The sequence shown here is derived from an EMBL/GenBank/DDBJ whole genome shotgun (WGS) entry which is preliminary data.</text>
</comment>
<dbReference type="EMBL" id="LMCB01000031">
    <property type="protein sequence ID" value="KZL17588.1"/>
    <property type="molecule type" value="Genomic_DNA"/>
</dbReference>
<protein>
    <submittedName>
        <fullName evidence="1">Sel1 repeat protein</fullName>
    </submittedName>
</protein>
<reference evidence="1 2" key="1">
    <citation type="journal article" date="2016" name="Front. Microbiol.">
        <title>Comparative Genomic Analysis Reveals a Diverse Repertoire of Genes Involved in Prokaryote-Eukaryote Interactions within the Pseudovibrio Genus.</title>
        <authorList>
            <person name="Romano S."/>
            <person name="Fernandez-Guerra A."/>
            <person name="Reen F.J."/>
            <person name="Glockner F.O."/>
            <person name="Crowley S.P."/>
            <person name="O'Sullivan O."/>
            <person name="Cotter P.D."/>
            <person name="Adams C."/>
            <person name="Dobson A.D."/>
            <person name="O'Gara F."/>
        </authorList>
    </citation>
    <scope>NUCLEOTIDE SEQUENCE [LARGE SCALE GENOMIC DNA]</scope>
    <source>
        <strain evidence="1 2">Ad2</strain>
    </source>
</reference>
<dbReference type="AlphaFoldDB" id="A0A165XD50"/>
<dbReference type="Proteomes" id="UP000076577">
    <property type="component" value="Unassembled WGS sequence"/>
</dbReference>
<gene>
    <name evidence="1" type="ORF">PsAD2_03124</name>
</gene>
<accession>A0A165XD50</accession>
<keyword evidence="2" id="KW-1185">Reference proteome</keyword>
<name>A0A165XD50_9HYPH</name>
<evidence type="ECO:0000313" key="2">
    <source>
        <dbReference type="Proteomes" id="UP000076577"/>
    </source>
</evidence>
<proteinExistence type="predicted"/>
<dbReference type="InterPro" id="IPR050767">
    <property type="entry name" value="Sel1_AlgK"/>
</dbReference>
<dbReference type="PANTHER" id="PTHR11102:SF160">
    <property type="entry name" value="ERAD-ASSOCIATED E3 UBIQUITIN-PROTEIN LIGASE COMPONENT HRD3"/>
    <property type="match status" value="1"/>
</dbReference>
<evidence type="ECO:0000313" key="1">
    <source>
        <dbReference type="EMBL" id="KZL17588.1"/>
    </source>
</evidence>
<dbReference type="InterPro" id="IPR006597">
    <property type="entry name" value="Sel1-like"/>
</dbReference>
<dbReference type="Gene3D" id="1.25.40.10">
    <property type="entry name" value="Tetratricopeptide repeat domain"/>
    <property type="match status" value="2"/>
</dbReference>
<dbReference type="SMART" id="SM00671">
    <property type="entry name" value="SEL1"/>
    <property type="match status" value="3"/>
</dbReference>
<dbReference type="InterPro" id="IPR011990">
    <property type="entry name" value="TPR-like_helical_dom_sf"/>
</dbReference>
<dbReference type="RefSeq" id="WP_208979548.1">
    <property type="nucleotide sequence ID" value="NZ_FOFM01000008.1"/>
</dbReference>